<dbReference type="Proteomes" id="UP000293952">
    <property type="component" value="Unassembled WGS sequence"/>
</dbReference>
<keyword evidence="2" id="KW-0472">Membrane</keyword>
<name>A0A4V1WFA7_9FLAO</name>
<reference evidence="3 4" key="1">
    <citation type="submission" date="2019-02" db="EMBL/GenBank/DDBJ databases">
        <title>Genome sequence of the sea-ice species Brumimicrobium glaciale.</title>
        <authorList>
            <person name="Bowman J.P."/>
        </authorList>
    </citation>
    <scope>NUCLEOTIDE SEQUENCE [LARGE SCALE GENOMIC DNA]</scope>
    <source>
        <strain evidence="3 4">IC156</strain>
    </source>
</reference>
<proteinExistence type="predicted"/>
<dbReference type="InterPro" id="IPR019861">
    <property type="entry name" value="PorP/SprF_Bacteroidetes"/>
</dbReference>
<evidence type="ECO:0000313" key="3">
    <source>
        <dbReference type="EMBL" id="RYM32536.1"/>
    </source>
</evidence>
<evidence type="ECO:0000256" key="2">
    <source>
        <dbReference type="SAM" id="Phobius"/>
    </source>
</evidence>
<evidence type="ECO:0000313" key="4">
    <source>
        <dbReference type="Proteomes" id="UP000293952"/>
    </source>
</evidence>
<feature type="coiled-coil region" evidence="1">
    <location>
        <begin position="126"/>
        <end position="156"/>
    </location>
</feature>
<feature type="transmembrane region" description="Helical" evidence="2">
    <location>
        <begin position="70"/>
        <end position="92"/>
    </location>
</feature>
<protein>
    <submittedName>
        <fullName evidence="3">Type IX secretion system membrane protein PorP/SprF</fullName>
    </submittedName>
</protein>
<keyword evidence="2" id="KW-0812">Transmembrane</keyword>
<dbReference type="OrthoDB" id="1466107at2"/>
<keyword evidence="1" id="KW-0175">Coiled coil</keyword>
<organism evidence="3 4">
    <name type="scientific">Brumimicrobium glaciale</name>
    <dbReference type="NCBI Taxonomy" id="200475"/>
    <lineage>
        <taxon>Bacteria</taxon>
        <taxon>Pseudomonadati</taxon>
        <taxon>Bacteroidota</taxon>
        <taxon>Flavobacteriia</taxon>
        <taxon>Flavobacteriales</taxon>
        <taxon>Crocinitomicaceae</taxon>
        <taxon>Brumimicrobium</taxon>
    </lineage>
</organism>
<dbReference type="EMBL" id="SETE01000006">
    <property type="protein sequence ID" value="RYM32536.1"/>
    <property type="molecule type" value="Genomic_DNA"/>
</dbReference>
<evidence type="ECO:0000256" key="1">
    <source>
        <dbReference type="SAM" id="Coils"/>
    </source>
</evidence>
<sequence length="593" mass="68035">MSRPNFENIDRWLYEFTEGNLSADQESYLLDFLELHPELMPELKAWKSAKVKAPIQEPFATQHLIKATPFLLRPFALVSISFLAILLTWFGIEIIPTPPLYVQAEIDTEIIKTEVEEDDVFIDQLLAMSLNEKQNISEKNNNHENNLNEIAFVENQTSTTNDFSSAKYIAQTKSTRNSDIQLNNQVYTTEKTEISESIENRNWEDQAELETEEDYAYNLAHQSIQSIQSKDLESISNYLNHKDEVNTQFSSEKDLAVQRKNSSSSSSASKSTLAKSLKSTFRKIRRMADYPIGLQNTKNPHFHVPMMTGYKANIAMVGSAPGNRIQATSRMQWLNESNSQLMNSLSWDGYIYAIRGGFGIDVNYDNYQNNELNNYSAAITYSPKFSISKKVSFEPAIRFKMGVINLDQNSNSIGNTIELDRENIIPLFKEEQQANGQQLWYRDVGLGFMINTEWFYAGFDADNIGRHNNNFYSGDLNKEYKSNIHYTAVLGTEYVSKTKETRISGYGLYQNYGELDELWMGTNFQYKWMQIGVAASSDLNVAGSFGTVFKKFSFHYNVDYTKSRLLDKQILSHQVTMKILLKPSRYVAKFLKL</sequence>
<dbReference type="Pfam" id="PF11751">
    <property type="entry name" value="PorP_SprF"/>
    <property type="match status" value="1"/>
</dbReference>
<dbReference type="RefSeq" id="WP_130094637.1">
    <property type="nucleotide sequence ID" value="NZ_SETE01000006.1"/>
</dbReference>
<dbReference type="AlphaFoldDB" id="A0A4V1WFA7"/>
<gene>
    <name evidence="3" type="ORF">ERX46_14790</name>
</gene>
<keyword evidence="2" id="KW-1133">Transmembrane helix</keyword>
<accession>A0A4V1WFA7</accession>
<keyword evidence="4" id="KW-1185">Reference proteome</keyword>
<comment type="caution">
    <text evidence="3">The sequence shown here is derived from an EMBL/GenBank/DDBJ whole genome shotgun (WGS) entry which is preliminary data.</text>
</comment>